<keyword evidence="10 14" id="KW-0472">Membrane</keyword>
<evidence type="ECO:0000256" key="2">
    <source>
        <dbReference type="ARBA" id="ARBA00009634"/>
    </source>
</evidence>
<dbReference type="SMART" id="SM00255">
    <property type="entry name" value="TIR"/>
    <property type="match status" value="1"/>
</dbReference>
<dbReference type="FunFam" id="3.40.50.10140:FF:000001">
    <property type="entry name" value="Toll-like receptor 2"/>
    <property type="match status" value="1"/>
</dbReference>
<keyword evidence="4" id="KW-0433">Leucine-rich repeat</keyword>
<keyword evidence="3" id="KW-0399">Innate immunity</keyword>
<keyword evidence="8" id="KW-0391">Immunity</keyword>
<evidence type="ECO:0000313" key="16">
    <source>
        <dbReference type="EMBL" id="KAK1154148.1"/>
    </source>
</evidence>
<dbReference type="InterPro" id="IPR035897">
    <property type="entry name" value="Toll_tir_struct_dom_sf"/>
</dbReference>
<evidence type="ECO:0000256" key="6">
    <source>
        <dbReference type="ARBA" id="ARBA00022729"/>
    </source>
</evidence>
<dbReference type="GO" id="GO:0045087">
    <property type="term" value="P:innate immune response"/>
    <property type="evidence" value="ECO:0007669"/>
    <property type="project" value="UniProtKB-KW"/>
</dbReference>
<dbReference type="InterPro" id="IPR001611">
    <property type="entry name" value="Leu-rich_rpt"/>
</dbReference>
<keyword evidence="12" id="KW-0325">Glycoprotein</keyword>
<dbReference type="GO" id="GO:0005886">
    <property type="term" value="C:plasma membrane"/>
    <property type="evidence" value="ECO:0007669"/>
    <property type="project" value="TreeGrafter"/>
</dbReference>
<keyword evidence="6" id="KW-0732">Signal</keyword>
<dbReference type="Pfam" id="PF13855">
    <property type="entry name" value="LRR_8"/>
    <property type="match status" value="2"/>
</dbReference>
<dbReference type="AlphaFoldDB" id="A0AAD8CM77"/>
<dbReference type="GO" id="GO:0007165">
    <property type="term" value="P:signal transduction"/>
    <property type="evidence" value="ECO:0007669"/>
    <property type="project" value="InterPro"/>
</dbReference>
<dbReference type="GO" id="GO:0006954">
    <property type="term" value="P:inflammatory response"/>
    <property type="evidence" value="ECO:0007669"/>
    <property type="project" value="UniProtKB-KW"/>
</dbReference>
<dbReference type="FunFam" id="3.80.10.10:FF:001360">
    <property type="entry name" value="Uncharacterized protein"/>
    <property type="match status" value="1"/>
</dbReference>
<comment type="subcellular location">
    <subcellularLocation>
        <location evidence="1">Membrane</location>
        <topology evidence="1">Single-pass type I membrane protein</topology>
    </subcellularLocation>
</comment>
<dbReference type="Proteomes" id="UP001230051">
    <property type="component" value="Unassembled WGS sequence"/>
</dbReference>
<dbReference type="InterPro" id="IPR032675">
    <property type="entry name" value="LRR_dom_sf"/>
</dbReference>
<comment type="similarity">
    <text evidence="2">Belongs to the Toll-like receptor family.</text>
</comment>
<sequence>MLVFWIMSSAAYLMAPVTLESRGLQLKVDTTSLNRTSFRTASPKQSHIVQEGKLVNILAGHQRKAMGLGKRRNKRQRRTLDKKYFYTTTAPPTTTSETTTNPTGSAGPIIYPTTMFLTSPAFEMTDSPPGLNDTVIYYINETLCPDNANLFDCIGLNITENREDICFYFQNSKTINCEDARLEKVPNAIPSETKNMMLMGNHILKINTWTFPRFKSIVSLDLSYGWLHEVEGNTFTYMHTLEHLTLQQHHSVLMVGSQAFYPLYKLKSLRIGKIQTQDMTTIFFDLRNSQLDTLGLYRIDFETMRKPMFEDIGQCPLNTLEIFFSSINLIDDSAFSDLQDLRELLVKESSIKTVHPNALMKLHALESLTLEGCSLDQMPSSVLDSLTNLQVLNLRRNMLQTLPAELFKYNGKLLHIDLSLNRLQTLPEGIFRLFPSTLYVNLSGNYFTCNCSLAWASFWVKSLGNTTNAEDFICFAPVELRGKHLKDFNPICIPEYVWYILIVILGITILSIVVVLLYVYRWKIYYQWYLLLSKRKDTEVWENNPRFKYDAFVAYCERDFEWVIHELIPNLENNAGLPNVKLCVSDRDWDLGGSILDNVESSIQRSRRTICVISTNFLKSEWCKLEMSLAHMQLFSENRDVLVFVFLEKIPVERLSQHQKLRREMCKKSCLDWPGGETTAQKVFWEKLRSLIFKNPVVQQI</sequence>
<dbReference type="PANTHER" id="PTHR24365:SF522">
    <property type="entry name" value="LOW QUALITY PROTEIN: TOLL-LIKE RECEPTOR 13-RELATED"/>
    <property type="match status" value="1"/>
</dbReference>
<accession>A0AAD8CM77</accession>
<evidence type="ECO:0000256" key="12">
    <source>
        <dbReference type="ARBA" id="ARBA00023180"/>
    </source>
</evidence>
<keyword evidence="17" id="KW-1185">Reference proteome</keyword>
<evidence type="ECO:0000256" key="3">
    <source>
        <dbReference type="ARBA" id="ARBA00022588"/>
    </source>
</evidence>
<dbReference type="InterPro" id="IPR003591">
    <property type="entry name" value="Leu-rich_rpt_typical-subtyp"/>
</dbReference>
<dbReference type="Pfam" id="PF01582">
    <property type="entry name" value="TIR"/>
    <property type="match status" value="1"/>
</dbReference>
<feature type="transmembrane region" description="Helical" evidence="14">
    <location>
        <begin position="496"/>
        <end position="520"/>
    </location>
</feature>
<keyword evidence="9 14" id="KW-1133">Transmembrane helix</keyword>
<organism evidence="16 17">
    <name type="scientific">Acipenser oxyrinchus oxyrinchus</name>
    <dbReference type="NCBI Taxonomy" id="40147"/>
    <lineage>
        <taxon>Eukaryota</taxon>
        <taxon>Metazoa</taxon>
        <taxon>Chordata</taxon>
        <taxon>Craniata</taxon>
        <taxon>Vertebrata</taxon>
        <taxon>Euteleostomi</taxon>
        <taxon>Actinopterygii</taxon>
        <taxon>Chondrostei</taxon>
        <taxon>Acipenseriformes</taxon>
        <taxon>Acipenseridae</taxon>
        <taxon>Acipenser</taxon>
    </lineage>
</organism>
<proteinExistence type="inferred from homology"/>
<dbReference type="InterPro" id="IPR000157">
    <property type="entry name" value="TIR_dom"/>
</dbReference>
<evidence type="ECO:0000259" key="15">
    <source>
        <dbReference type="PROSITE" id="PS50104"/>
    </source>
</evidence>
<gene>
    <name evidence="16" type="ORF">AOXY_G28939</name>
</gene>
<evidence type="ECO:0000313" key="17">
    <source>
        <dbReference type="Proteomes" id="UP001230051"/>
    </source>
</evidence>
<evidence type="ECO:0000256" key="1">
    <source>
        <dbReference type="ARBA" id="ARBA00004479"/>
    </source>
</evidence>
<evidence type="ECO:0000256" key="4">
    <source>
        <dbReference type="ARBA" id="ARBA00022614"/>
    </source>
</evidence>
<evidence type="ECO:0000256" key="5">
    <source>
        <dbReference type="ARBA" id="ARBA00022692"/>
    </source>
</evidence>
<dbReference type="PANTHER" id="PTHR24365">
    <property type="entry name" value="TOLL-LIKE RECEPTOR"/>
    <property type="match status" value="1"/>
</dbReference>
<reference evidence="16" key="1">
    <citation type="submission" date="2022-02" db="EMBL/GenBank/DDBJ databases">
        <title>Atlantic sturgeon de novo genome assembly.</title>
        <authorList>
            <person name="Stock M."/>
            <person name="Klopp C."/>
            <person name="Guiguen Y."/>
            <person name="Cabau C."/>
            <person name="Parinello H."/>
            <person name="Santidrian Yebra-Pimentel E."/>
            <person name="Kuhl H."/>
            <person name="Dirks R.P."/>
            <person name="Guessner J."/>
            <person name="Wuertz S."/>
            <person name="Du K."/>
            <person name="Schartl M."/>
        </authorList>
    </citation>
    <scope>NUCLEOTIDE SEQUENCE</scope>
    <source>
        <strain evidence="16">STURGEONOMICS-FGT-2020</strain>
        <tissue evidence="16">Whole blood</tissue>
    </source>
</reference>
<evidence type="ECO:0000256" key="7">
    <source>
        <dbReference type="ARBA" id="ARBA00022737"/>
    </source>
</evidence>
<evidence type="ECO:0000256" key="11">
    <source>
        <dbReference type="ARBA" id="ARBA00023170"/>
    </source>
</evidence>
<protein>
    <recommendedName>
        <fullName evidence="15">TIR domain-containing protein</fullName>
    </recommendedName>
</protein>
<dbReference type="GO" id="GO:0038023">
    <property type="term" value="F:signaling receptor activity"/>
    <property type="evidence" value="ECO:0007669"/>
    <property type="project" value="TreeGrafter"/>
</dbReference>
<comment type="caution">
    <text evidence="16">The sequence shown here is derived from an EMBL/GenBank/DDBJ whole genome shotgun (WGS) entry which is preliminary data.</text>
</comment>
<keyword evidence="13" id="KW-0395">Inflammatory response</keyword>
<dbReference type="Gene3D" id="3.80.10.10">
    <property type="entry name" value="Ribonuclease Inhibitor"/>
    <property type="match status" value="2"/>
</dbReference>
<evidence type="ECO:0000256" key="10">
    <source>
        <dbReference type="ARBA" id="ARBA00023136"/>
    </source>
</evidence>
<dbReference type="EMBL" id="JAGXEW010000037">
    <property type="protein sequence ID" value="KAK1154148.1"/>
    <property type="molecule type" value="Genomic_DNA"/>
</dbReference>
<keyword evidence="11" id="KW-0675">Receptor</keyword>
<keyword evidence="5 14" id="KW-0812">Transmembrane</keyword>
<dbReference type="SUPFAM" id="SSF52058">
    <property type="entry name" value="L domain-like"/>
    <property type="match status" value="1"/>
</dbReference>
<dbReference type="SUPFAM" id="SSF52200">
    <property type="entry name" value="Toll/Interleukin receptor TIR domain"/>
    <property type="match status" value="1"/>
</dbReference>
<evidence type="ECO:0000256" key="8">
    <source>
        <dbReference type="ARBA" id="ARBA00022859"/>
    </source>
</evidence>
<dbReference type="SMART" id="SM00369">
    <property type="entry name" value="LRR_TYP"/>
    <property type="match status" value="4"/>
</dbReference>
<dbReference type="PROSITE" id="PS50104">
    <property type="entry name" value="TIR"/>
    <property type="match status" value="1"/>
</dbReference>
<name>A0AAD8CM77_ACIOX</name>
<evidence type="ECO:0000256" key="14">
    <source>
        <dbReference type="SAM" id="Phobius"/>
    </source>
</evidence>
<feature type="domain" description="TIR" evidence="15">
    <location>
        <begin position="547"/>
        <end position="692"/>
    </location>
</feature>
<dbReference type="Gene3D" id="3.40.50.10140">
    <property type="entry name" value="Toll/interleukin-1 receptor homology (TIR) domain"/>
    <property type="match status" value="1"/>
</dbReference>
<evidence type="ECO:0000256" key="13">
    <source>
        <dbReference type="ARBA" id="ARBA00023198"/>
    </source>
</evidence>
<evidence type="ECO:0000256" key="9">
    <source>
        <dbReference type="ARBA" id="ARBA00022989"/>
    </source>
</evidence>
<keyword evidence="7" id="KW-0677">Repeat</keyword>